<dbReference type="PANTHER" id="PTHR30570:SF6">
    <property type="entry name" value="PHOSPHATE-BINDING PROTEIN PSTS"/>
    <property type="match status" value="1"/>
</dbReference>
<dbReference type="eggNOG" id="COG0226">
    <property type="taxonomic scope" value="Bacteria"/>
</dbReference>
<evidence type="ECO:0000313" key="5">
    <source>
        <dbReference type="Proteomes" id="UP000000343"/>
    </source>
</evidence>
<feature type="domain" description="PBP" evidence="3">
    <location>
        <begin position="80"/>
        <end position="355"/>
    </location>
</feature>
<dbReference type="Proteomes" id="UP000000343">
    <property type="component" value="Chromosome"/>
</dbReference>
<dbReference type="STRING" id="1198114.AciX9_0510"/>
<feature type="chain" id="PRO_5005674983" evidence="2">
    <location>
        <begin position="21"/>
        <end position="382"/>
    </location>
</feature>
<evidence type="ECO:0000313" key="4">
    <source>
        <dbReference type="EMBL" id="ADW67582.1"/>
    </source>
</evidence>
<feature type="signal peptide" evidence="2">
    <location>
        <begin position="1"/>
        <end position="20"/>
    </location>
</feature>
<dbReference type="InterPro" id="IPR024370">
    <property type="entry name" value="PBP_domain"/>
</dbReference>
<organism evidence="5">
    <name type="scientific">Granulicella tundricola (strain ATCC BAA-1859 / DSM 23138 / MP5ACTX9)</name>
    <dbReference type="NCBI Taxonomy" id="1198114"/>
    <lineage>
        <taxon>Bacteria</taxon>
        <taxon>Pseudomonadati</taxon>
        <taxon>Acidobacteriota</taxon>
        <taxon>Terriglobia</taxon>
        <taxon>Terriglobales</taxon>
        <taxon>Acidobacteriaceae</taxon>
        <taxon>Granulicella</taxon>
    </lineage>
</organism>
<gene>
    <name evidence="4" type="ordered locus">AciX9_0510</name>
</gene>
<dbReference type="PaxDb" id="1198114-AciX9_0510"/>
<protein>
    <submittedName>
        <fullName evidence="4">Phosphate ABC transporter periplasmic phosphate-binding protein</fullName>
    </submittedName>
</protein>
<dbReference type="OrthoDB" id="181991at2"/>
<proteinExistence type="predicted"/>
<keyword evidence="5" id="KW-1185">Reference proteome</keyword>
<name>E8WYI4_GRATM</name>
<reference evidence="5" key="1">
    <citation type="submission" date="2011-01" db="EMBL/GenBank/DDBJ databases">
        <title>Complete sequence of chromosome of Acidobacterium sp. MP5ACTX9.</title>
        <authorList>
            <consortium name="US DOE Joint Genome Institute"/>
            <person name="Lucas S."/>
            <person name="Copeland A."/>
            <person name="Lapidus A."/>
            <person name="Cheng J.-F."/>
            <person name="Goodwin L."/>
            <person name="Pitluck S."/>
            <person name="Teshima H."/>
            <person name="Detter J.C."/>
            <person name="Han C."/>
            <person name="Tapia R."/>
            <person name="Land M."/>
            <person name="Hauser L."/>
            <person name="Kyrpides N."/>
            <person name="Ivanova N."/>
            <person name="Ovchinnikova G."/>
            <person name="Pagani I."/>
            <person name="Rawat S.R."/>
            <person name="Mannisto M."/>
            <person name="Haggblom M.M."/>
            <person name="Woyke T."/>
        </authorList>
    </citation>
    <scope>NUCLEOTIDE SEQUENCE [LARGE SCALE GENOMIC DNA]</scope>
    <source>
        <strain evidence="5">MP5ACTX9</strain>
    </source>
</reference>
<dbReference type="Gene3D" id="3.40.190.10">
    <property type="entry name" value="Periplasmic binding protein-like II"/>
    <property type="match status" value="2"/>
</dbReference>
<dbReference type="KEGG" id="acm:AciX9_0510"/>
<evidence type="ECO:0000256" key="2">
    <source>
        <dbReference type="SAM" id="SignalP"/>
    </source>
</evidence>
<dbReference type="EMBL" id="CP002480">
    <property type="protein sequence ID" value="ADW67582.1"/>
    <property type="molecule type" value="Genomic_DNA"/>
</dbReference>
<evidence type="ECO:0000259" key="3">
    <source>
        <dbReference type="Pfam" id="PF12849"/>
    </source>
</evidence>
<keyword evidence="1 2" id="KW-0732">Signal</keyword>
<dbReference type="InterPro" id="IPR050811">
    <property type="entry name" value="Phosphate_ABC_transporter"/>
</dbReference>
<sequence length="382" mass="42088">MSPRILAALFALSLSLAALAQDRTGLDVQAARTAHVSGRAKKVYYTHPWDLSSLPSYKPQVQASGTIREWGSNYFAESNLNSYWETAFHKLQPDVKFDVHMHTALEAAPALATGVADLAACRLFTFSEEELYERAFNHEPLRILIATGSYDVPGWSPALAIVTNKDNPIAQLTVQQLDGIFGAARSGGYQGTTWHPEAGRPAAANIRTWGQLGLTGKWKEAPIHVYGLNLEYGMARDFQQMVFQGGDKWSESLQEYANYAGPDGTLKIAAEQLMLDLAKDPLGIGYSGAMFLNPGTKMLAIAEKPGSAYVAPSLETIQNRTYPMLLEVYFYLDRVPGRPVDPKLKEFLRFVLSREGQEAIAKDGKYLPLTAAAVQEQLKKLE</sequence>
<dbReference type="SUPFAM" id="SSF53850">
    <property type="entry name" value="Periplasmic binding protein-like II"/>
    <property type="match status" value="1"/>
</dbReference>
<dbReference type="AlphaFoldDB" id="E8WYI4"/>
<dbReference type="RefSeq" id="WP_013578910.1">
    <property type="nucleotide sequence ID" value="NC_015064.1"/>
</dbReference>
<dbReference type="Pfam" id="PF12849">
    <property type="entry name" value="PBP_like_2"/>
    <property type="match status" value="1"/>
</dbReference>
<dbReference type="HOGENOM" id="CLU_026228_6_0_0"/>
<evidence type="ECO:0000256" key="1">
    <source>
        <dbReference type="ARBA" id="ARBA00022729"/>
    </source>
</evidence>
<accession>E8WYI4</accession>
<dbReference type="PANTHER" id="PTHR30570">
    <property type="entry name" value="PERIPLASMIC PHOSPHATE BINDING COMPONENT OF PHOSPHATE ABC TRANSPORTER"/>
    <property type="match status" value="1"/>
</dbReference>